<dbReference type="AlphaFoldDB" id="A0A8E2DRR6"/>
<sequence>MLDMRIYLQDTLDELVSSRTSATRVGDILTSLERSLAEICIESGPNAAEQLCEFLDLQDAFECNVPSRILTWISAATPRLELMANKGSIDKDQEAEATLLSSHLIQALSLIQGVVLLHATSKEYLGRRYALQVLSDLLLASRHLSIAPATPPNATSAPPSPSRKASRSQSQSSASIPLTSVILDTLLCVLVDSSPALRVFEDVKGVQTVVRILKRAGTPREVRMKCLEFLYFYLLDETTLSVGSPHDQFEASLAGDSPLASSTPRSFRPSHRTTQSMSRSVDSSCSDSSYTSQSSDCSATSLSSLEPTPFKSQPSKRSLSPPSQSIEDVPALLPSPRIITPPNSRAQPRSLLMLRKEVDFVPLSPKKAQISRLGVGGTPRPTPLSRQNTNLRGSSTNAGDGFSDLLKTPKSRPGHMRGLSASPLSDSSDLLSSPSSPEQERDATPRRGHRRAQSSIEPGAGARRGWESAASSPGGPRREAGRSGARARTMDEKKEILGSMLGNVDALVEGVRKAGIWGLS</sequence>
<proteinExistence type="predicted"/>
<dbReference type="PANTHER" id="PTHR34065">
    <property type="entry name" value="CELL DIVISION CONTROL PROTEIN 14"/>
    <property type="match status" value="1"/>
</dbReference>
<evidence type="ECO:0008006" key="4">
    <source>
        <dbReference type="Google" id="ProtNLM"/>
    </source>
</evidence>
<gene>
    <name evidence="2" type="ORF">OBBRIDRAFT_769675</name>
</gene>
<feature type="region of interest" description="Disordered" evidence="1">
    <location>
        <begin position="253"/>
        <end position="345"/>
    </location>
</feature>
<name>A0A8E2DRR6_9APHY</name>
<dbReference type="PANTHER" id="PTHR34065:SF1">
    <property type="entry name" value="CELL DIVISION CONTROL PROTEIN 14"/>
    <property type="match status" value="1"/>
</dbReference>
<dbReference type="OrthoDB" id="5357220at2759"/>
<accession>A0A8E2DRR6</accession>
<feature type="compositionally biased region" description="Polar residues" evidence="1">
    <location>
        <begin position="310"/>
        <end position="326"/>
    </location>
</feature>
<feature type="compositionally biased region" description="Low complexity" evidence="1">
    <location>
        <begin position="276"/>
        <end position="304"/>
    </location>
</feature>
<evidence type="ECO:0000313" key="2">
    <source>
        <dbReference type="EMBL" id="OCH94558.1"/>
    </source>
</evidence>
<feature type="compositionally biased region" description="Polar residues" evidence="1">
    <location>
        <begin position="384"/>
        <end position="398"/>
    </location>
</feature>
<dbReference type="Proteomes" id="UP000250043">
    <property type="component" value="Unassembled WGS sequence"/>
</dbReference>
<dbReference type="InterPro" id="IPR012535">
    <property type="entry name" value="Cell_div_Cdc14"/>
</dbReference>
<feature type="region of interest" description="Disordered" evidence="1">
    <location>
        <begin position="369"/>
        <end position="490"/>
    </location>
</feature>
<dbReference type="EMBL" id="KV722343">
    <property type="protein sequence ID" value="OCH94558.1"/>
    <property type="molecule type" value="Genomic_DNA"/>
</dbReference>
<dbReference type="Pfam" id="PF08045">
    <property type="entry name" value="CDC14"/>
    <property type="match status" value="2"/>
</dbReference>
<evidence type="ECO:0000256" key="1">
    <source>
        <dbReference type="SAM" id="MobiDB-lite"/>
    </source>
</evidence>
<organism evidence="2 3">
    <name type="scientific">Obba rivulosa</name>
    <dbReference type="NCBI Taxonomy" id="1052685"/>
    <lineage>
        <taxon>Eukaryota</taxon>
        <taxon>Fungi</taxon>
        <taxon>Dikarya</taxon>
        <taxon>Basidiomycota</taxon>
        <taxon>Agaricomycotina</taxon>
        <taxon>Agaricomycetes</taxon>
        <taxon>Polyporales</taxon>
        <taxon>Gelatoporiaceae</taxon>
        <taxon>Obba</taxon>
    </lineage>
</organism>
<feature type="region of interest" description="Disordered" evidence="1">
    <location>
        <begin position="149"/>
        <end position="172"/>
    </location>
</feature>
<feature type="compositionally biased region" description="Low complexity" evidence="1">
    <location>
        <begin position="419"/>
        <end position="437"/>
    </location>
</feature>
<keyword evidence="3" id="KW-1185">Reference proteome</keyword>
<reference evidence="2 3" key="1">
    <citation type="submission" date="2016-07" db="EMBL/GenBank/DDBJ databases">
        <title>Draft genome of the white-rot fungus Obba rivulosa 3A-2.</title>
        <authorList>
            <consortium name="DOE Joint Genome Institute"/>
            <person name="Miettinen O."/>
            <person name="Riley R."/>
            <person name="Acob R."/>
            <person name="Barry K."/>
            <person name="Cullen D."/>
            <person name="De Vries R."/>
            <person name="Hainaut M."/>
            <person name="Hatakka A."/>
            <person name="Henrissat B."/>
            <person name="Hilden K."/>
            <person name="Kuo R."/>
            <person name="Labutti K."/>
            <person name="Lipzen A."/>
            <person name="Makela M.R."/>
            <person name="Sandor L."/>
            <person name="Spatafora J.W."/>
            <person name="Grigoriev I.V."/>
            <person name="Hibbett D.S."/>
        </authorList>
    </citation>
    <scope>NUCLEOTIDE SEQUENCE [LARGE SCALE GENOMIC DNA]</scope>
    <source>
        <strain evidence="2 3">3A-2</strain>
    </source>
</reference>
<evidence type="ECO:0000313" key="3">
    <source>
        <dbReference type="Proteomes" id="UP000250043"/>
    </source>
</evidence>
<protein>
    <recommendedName>
        <fullName evidence="4">Cell division control protein 14</fullName>
    </recommendedName>
</protein>